<reference evidence="2" key="1">
    <citation type="submission" date="2016-06" db="EMBL/GenBank/DDBJ databases">
        <title>Parallel loss of symbiosis genes in relatives of nitrogen-fixing non-legume Parasponia.</title>
        <authorList>
            <person name="Van Velzen R."/>
            <person name="Holmer R."/>
            <person name="Bu F."/>
            <person name="Rutten L."/>
            <person name="Van Zeijl A."/>
            <person name="Liu W."/>
            <person name="Santuari L."/>
            <person name="Cao Q."/>
            <person name="Sharma T."/>
            <person name="Shen D."/>
            <person name="Roswanjaya Y."/>
            <person name="Wardhani T."/>
            <person name="Kalhor M.S."/>
            <person name="Jansen J."/>
            <person name="Van den Hoogen J."/>
            <person name="Gungor B."/>
            <person name="Hartog M."/>
            <person name="Hontelez J."/>
            <person name="Verver J."/>
            <person name="Yang W.-C."/>
            <person name="Schijlen E."/>
            <person name="Repin R."/>
            <person name="Schilthuizen M."/>
            <person name="Schranz E."/>
            <person name="Heidstra R."/>
            <person name="Miyata K."/>
            <person name="Fedorova E."/>
            <person name="Kohlen W."/>
            <person name="Bisseling T."/>
            <person name="Smit S."/>
            <person name="Geurts R."/>
        </authorList>
    </citation>
    <scope>NUCLEOTIDE SEQUENCE [LARGE SCALE GENOMIC DNA]</scope>
    <source>
        <strain evidence="2">cv. RG33-2</strain>
    </source>
</reference>
<dbReference type="STRING" id="63057.A0A2P5EJ72"/>
<name>A0A2P5EJ72_TREOI</name>
<evidence type="ECO:0000313" key="2">
    <source>
        <dbReference type="Proteomes" id="UP000237000"/>
    </source>
</evidence>
<comment type="caution">
    <text evidence="1">The sequence shown here is derived from an EMBL/GenBank/DDBJ whole genome shotgun (WGS) entry which is preliminary data.</text>
</comment>
<keyword evidence="2" id="KW-1185">Reference proteome</keyword>
<accession>A0A2P5EJ72</accession>
<gene>
    <name evidence="1" type="ORF">TorRG33x02_185990</name>
</gene>
<dbReference type="AlphaFoldDB" id="A0A2P5EJ72"/>
<protein>
    <submittedName>
        <fullName evidence="1">Uncharacterized protein</fullName>
    </submittedName>
</protein>
<evidence type="ECO:0000313" key="1">
    <source>
        <dbReference type="EMBL" id="PON85597.1"/>
    </source>
</evidence>
<dbReference type="EMBL" id="JXTC01000145">
    <property type="protein sequence ID" value="PON85597.1"/>
    <property type="molecule type" value="Genomic_DNA"/>
</dbReference>
<dbReference type="Proteomes" id="UP000237000">
    <property type="component" value="Unassembled WGS sequence"/>
</dbReference>
<dbReference type="InParanoid" id="A0A2P5EJ72"/>
<sequence length="268" mass="30008">MDIGAIIRNSSGHVKVAVESDALVVVNNLYNSREDYVNFGDLLLDVSSSLYFFSGTKLDHVGQLGLAQLVQGLRDDVFLAKWGWKCLNHEKSLWGKLVQSKYLRGNDFELVEAGKKDSWLWKAVLRSRDLLKLGACRWVQRGGVLDVWDDPWIPTIVGFKPRPRDPALTSQSVGIKDLITNSGGWNLSVLNQLFDDETTRAILKMPVSTSQANGTKWMLALSASGTFTVKSLYQNMIFTGSSRPLLDAAKFWRAVWKANIHSRHKLLG</sequence>
<dbReference type="OrthoDB" id="1735862at2759"/>
<proteinExistence type="predicted"/>
<organism evidence="1 2">
    <name type="scientific">Trema orientale</name>
    <name type="common">Charcoal tree</name>
    <name type="synonym">Celtis orientalis</name>
    <dbReference type="NCBI Taxonomy" id="63057"/>
    <lineage>
        <taxon>Eukaryota</taxon>
        <taxon>Viridiplantae</taxon>
        <taxon>Streptophyta</taxon>
        <taxon>Embryophyta</taxon>
        <taxon>Tracheophyta</taxon>
        <taxon>Spermatophyta</taxon>
        <taxon>Magnoliopsida</taxon>
        <taxon>eudicotyledons</taxon>
        <taxon>Gunneridae</taxon>
        <taxon>Pentapetalae</taxon>
        <taxon>rosids</taxon>
        <taxon>fabids</taxon>
        <taxon>Rosales</taxon>
        <taxon>Cannabaceae</taxon>
        <taxon>Trema</taxon>
    </lineage>
</organism>